<evidence type="ECO:0000313" key="8">
    <source>
        <dbReference type="Proteomes" id="UP000605427"/>
    </source>
</evidence>
<feature type="transmembrane region" description="Helical" evidence="6">
    <location>
        <begin position="143"/>
        <end position="160"/>
    </location>
</feature>
<organism evidence="7 8">
    <name type="scientific">Saccharibacillus endophyticus</name>
    <dbReference type="NCBI Taxonomy" id="2060666"/>
    <lineage>
        <taxon>Bacteria</taxon>
        <taxon>Bacillati</taxon>
        <taxon>Bacillota</taxon>
        <taxon>Bacilli</taxon>
        <taxon>Bacillales</taxon>
        <taxon>Paenibacillaceae</taxon>
        <taxon>Saccharibacillus</taxon>
    </lineage>
</organism>
<feature type="transmembrane region" description="Helical" evidence="6">
    <location>
        <begin position="258"/>
        <end position="274"/>
    </location>
</feature>
<feature type="transmembrane region" description="Helical" evidence="6">
    <location>
        <begin position="431"/>
        <end position="453"/>
    </location>
</feature>
<dbReference type="Proteomes" id="UP000605427">
    <property type="component" value="Unassembled WGS sequence"/>
</dbReference>
<evidence type="ECO:0000256" key="2">
    <source>
        <dbReference type="ARBA" id="ARBA00022692"/>
    </source>
</evidence>
<comment type="subcellular location">
    <subcellularLocation>
        <location evidence="1">Membrane</location>
        <topology evidence="1">Multi-pass membrane protein</topology>
    </subcellularLocation>
</comment>
<feature type="transmembrane region" description="Helical" evidence="6">
    <location>
        <begin position="281"/>
        <end position="299"/>
    </location>
</feature>
<dbReference type="PANTHER" id="PTHR30474:SF1">
    <property type="entry name" value="PEPTIDOGLYCAN GLYCOSYLTRANSFERASE MRDB"/>
    <property type="match status" value="1"/>
</dbReference>
<evidence type="ECO:0000256" key="6">
    <source>
        <dbReference type="SAM" id="Phobius"/>
    </source>
</evidence>
<dbReference type="PANTHER" id="PTHR30474">
    <property type="entry name" value="CELL CYCLE PROTEIN"/>
    <property type="match status" value="1"/>
</dbReference>
<accession>A0ABQ1ZYE1</accession>
<name>A0ABQ1ZYE1_9BACL</name>
<keyword evidence="2 6" id="KW-0812">Transmembrane</keyword>
<keyword evidence="3" id="KW-0133">Cell shape</keyword>
<sequence length="502" mass="56298">MSGTNGIHPEKETTEQLAHLRRLETEKAEALIEEYLDRVCARIRARELHPELREEIRGHIDELLAEKEDEKVPPIEAAIWALKQMGDADEVGGTLGQVHRPQFNWKLLLPLTAMIGLGLLALFSLGSTGKGSYQYFNPGSRQLFYYVTGLVALVAGLFFDYRLLKKYAIALYSAAVVLTVVFFSFDSPRVNGTLGWIGIGPLYFYWTLCMFVLLLLALPGLFERLSLKHEKWTSLRQIGSIGLIVLPVMLYIYFDLLAWLLLIGYLAAALTLYARYGGSRVYTYGLPASFAAWMAVLYVRNEYWQARIQSVFAPHLQTSNNNYLNDSIAAAVREGGWFGQGFGSSGSRIIYAYSDAILPYLTYSFGWIAAGVLVACTLWLIALLLHSTRKITDRYGRSLAIGLSVLLACQWIYGIGASFNLLPFTALTMPFIGYGGSSTVIHCAVLGLIMGIYRRKDMISTRGKQAQKSDGDRLIFSIGGFELYDNRERRPDWVRKSTGRYP</sequence>
<keyword evidence="8" id="KW-1185">Reference proteome</keyword>
<dbReference type="RefSeq" id="WP_172245644.1">
    <property type="nucleotide sequence ID" value="NZ_BMDD01000004.1"/>
</dbReference>
<evidence type="ECO:0008006" key="9">
    <source>
        <dbReference type="Google" id="ProtNLM"/>
    </source>
</evidence>
<keyword evidence="4 6" id="KW-1133">Transmembrane helix</keyword>
<protein>
    <recommendedName>
        <fullName evidence="9">FtsW/RodA/SpoVE family cell cycle protein</fullName>
    </recommendedName>
</protein>
<feature type="transmembrane region" description="Helical" evidence="6">
    <location>
        <begin position="167"/>
        <end position="183"/>
    </location>
</feature>
<evidence type="ECO:0000256" key="1">
    <source>
        <dbReference type="ARBA" id="ARBA00004141"/>
    </source>
</evidence>
<feature type="transmembrane region" description="Helical" evidence="6">
    <location>
        <begin position="398"/>
        <end position="419"/>
    </location>
</feature>
<dbReference type="InterPro" id="IPR001182">
    <property type="entry name" value="FtsW/RodA"/>
</dbReference>
<feature type="transmembrane region" description="Helical" evidence="6">
    <location>
        <begin position="203"/>
        <end position="222"/>
    </location>
</feature>
<dbReference type="EMBL" id="BMDD01000004">
    <property type="protein sequence ID" value="GGH82484.1"/>
    <property type="molecule type" value="Genomic_DNA"/>
</dbReference>
<keyword evidence="5 6" id="KW-0472">Membrane</keyword>
<feature type="transmembrane region" description="Helical" evidence="6">
    <location>
        <begin position="107"/>
        <end position="123"/>
    </location>
</feature>
<reference evidence="8" key="1">
    <citation type="journal article" date="2019" name="Int. J. Syst. Evol. Microbiol.">
        <title>The Global Catalogue of Microorganisms (GCM) 10K type strain sequencing project: providing services to taxonomists for standard genome sequencing and annotation.</title>
        <authorList>
            <consortium name="The Broad Institute Genomics Platform"/>
            <consortium name="The Broad Institute Genome Sequencing Center for Infectious Disease"/>
            <person name="Wu L."/>
            <person name="Ma J."/>
        </authorList>
    </citation>
    <scope>NUCLEOTIDE SEQUENCE [LARGE SCALE GENOMIC DNA]</scope>
    <source>
        <strain evidence="8">CCM 8702</strain>
    </source>
</reference>
<gene>
    <name evidence="7" type="ORF">GCM10007362_33870</name>
</gene>
<proteinExistence type="predicted"/>
<comment type="caution">
    <text evidence="7">The sequence shown here is derived from an EMBL/GenBank/DDBJ whole genome shotgun (WGS) entry which is preliminary data.</text>
</comment>
<evidence type="ECO:0000313" key="7">
    <source>
        <dbReference type="EMBL" id="GGH82484.1"/>
    </source>
</evidence>
<feature type="transmembrane region" description="Helical" evidence="6">
    <location>
        <begin position="365"/>
        <end position="386"/>
    </location>
</feature>
<dbReference type="Pfam" id="PF01098">
    <property type="entry name" value="FTSW_RODA_SPOVE"/>
    <property type="match status" value="1"/>
</dbReference>
<evidence type="ECO:0000256" key="5">
    <source>
        <dbReference type="ARBA" id="ARBA00023136"/>
    </source>
</evidence>
<evidence type="ECO:0000256" key="4">
    <source>
        <dbReference type="ARBA" id="ARBA00022989"/>
    </source>
</evidence>
<evidence type="ECO:0000256" key="3">
    <source>
        <dbReference type="ARBA" id="ARBA00022960"/>
    </source>
</evidence>
<feature type="transmembrane region" description="Helical" evidence="6">
    <location>
        <begin position="234"/>
        <end position="252"/>
    </location>
</feature>